<evidence type="ECO:0000313" key="7">
    <source>
        <dbReference type="Proteomes" id="UP000789396"/>
    </source>
</evidence>
<dbReference type="Proteomes" id="UP000789396">
    <property type="component" value="Unassembled WGS sequence"/>
</dbReference>
<evidence type="ECO:0000256" key="4">
    <source>
        <dbReference type="ARBA" id="ARBA00023008"/>
    </source>
</evidence>
<dbReference type="InterPro" id="IPR011707">
    <property type="entry name" value="Cu-oxidase-like_N"/>
</dbReference>
<feature type="non-terminal residue" evidence="6">
    <location>
        <position position="1"/>
    </location>
</feature>
<dbReference type="SUPFAM" id="SSF49503">
    <property type="entry name" value="Cupredoxins"/>
    <property type="match status" value="1"/>
</dbReference>
<keyword evidence="7" id="KW-1185">Reference proteome</keyword>
<evidence type="ECO:0000259" key="5">
    <source>
        <dbReference type="Pfam" id="PF07732"/>
    </source>
</evidence>
<sequence length="294" mass="33312">SVISTPLQKRSNIDWEPQQFKCDVTSDDLNSIVKWTVTDKLNCNLDDPSCDNFPAPTICAKPRQHIQILVTNNLSEPTTIHWHGLLMRIVENTPFSDGVPAITQCPIQPGESFLYDFWANNDPAEELLEDYINLPNTTGYQYQSALYEVEGHYVEHNQSQWVQRVPIHVGQRYSVIAHKTPEALEQNITNFWLRVEANPECIRYNTPCGEKIQLVKTIRSIVSYDSSVEEPSTEPWSELLTNCVDLDLNLLSPLPSKDSPNTIPDKIFNISLKVTMFTDIVSQTTVGEVYAGSD</sequence>
<organism evidence="6 7">
    <name type="scientific">Racocetra fulgida</name>
    <dbReference type="NCBI Taxonomy" id="60492"/>
    <lineage>
        <taxon>Eukaryota</taxon>
        <taxon>Fungi</taxon>
        <taxon>Fungi incertae sedis</taxon>
        <taxon>Mucoromycota</taxon>
        <taxon>Glomeromycotina</taxon>
        <taxon>Glomeromycetes</taxon>
        <taxon>Diversisporales</taxon>
        <taxon>Gigasporaceae</taxon>
        <taxon>Racocetra</taxon>
    </lineage>
</organism>
<reference evidence="6" key="1">
    <citation type="submission" date="2021-06" db="EMBL/GenBank/DDBJ databases">
        <authorList>
            <person name="Kallberg Y."/>
            <person name="Tangrot J."/>
            <person name="Rosling A."/>
        </authorList>
    </citation>
    <scope>NUCLEOTIDE SEQUENCE</scope>
    <source>
        <strain evidence="6">IN212</strain>
    </source>
</reference>
<dbReference type="PANTHER" id="PTHR11709:SF394">
    <property type="entry name" value="FI03373P-RELATED"/>
    <property type="match status" value="1"/>
</dbReference>
<dbReference type="OrthoDB" id="2121828at2759"/>
<comment type="similarity">
    <text evidence="1">Belongs to the multicopper oxidase family.</text>
</comment>
<evidence type="ECO:0000256" key="2">
    <source>
        <dbReference type="ARBA" id="ARBA00022723"/>
    </source>
</evidence>
<keyword evidence="4" id="KW-0186">Copper</keyword>
<gene>
    <name evidence="6" type="ORF">RFULGI_LOCUS14862</name>
</gene>
<protein>
    <submittedName>
        <fullName evidence="6">11559_t:CDS:1</fullName>
    </submittedName>
</protein>
<dbReference type="AlphaFoldDB" id="A0A9N9J6M1"/>
<dbReference type="Pfam" id="PF07732">
    <property type="entry name" value="Cu-oxidase_3"/>
    <property type="match status" value="1"/>
</dbReference>
<dbReference type="CDD" id="cd04206">
    <property type="entry name" value="CuRO_1_LCC_like"/>
    <property type="match status" value="1"/>
</dbReference>
<dbReference type="EMBL" id="CAJVPZ010044841">
    <property type="protein sequence ID" value="CAG8768250.1"/>
    <property type="molecule type" value="Genomic_DNA"/>
</dbReference>
<accession>A0A9N9J6M1</accession>
<evidence type="ECO:0000256" key="3">
    <source>
        <dbReference type="ARBA" id="ARBA00023002"/>
    </source>
</evidence>
<evidence type="ECO:0000313" key="6">
    <source>
        <dbReference type="EMBL" id="CAG8768250.1"/>
    </source>
</evidence>
<name>A0A9N9J6M1_9GLOM</name>
<evidence type="ECO:0000256" key="1">
    <source>
        <dbReference type="ARBA" id="ARBA00010609"/>
    </source>
</evidence>
<comment type="caution">
    <text evidence="6">The sequence shown here is derived from an EMBL/GenBank/DDBJ whole genome shotgun (WGS) entry which is preliminary data.</text>
</comment>
<proteinExistence type="inferred from homology"/>
<keyword evidence="3" id="KW-0560">Oxidoreductase</keyword>
<dbReference type="GO" id="GO:0016491">
    <property type="term" value="F:oxidoreductase activity"/>
    <property type="evidence" value="ECO:0007669"/>
    <property type="project" value="UniProtKB-KW"/>
</dbReference>
<dbReference type="PANTHER" id="PTHR11709">
    <property type="entry name" value="MULTI-COPPER OXIDASE"/>
    <property type="match status" value="1"/>
</dbReference>
<feature type="non-terminal residue" evidence="6">
    <location>
        <position position="294"/>
    </location>
</feature>
<feature type="domain" description="Plastocyanin-like" evidence="5">
    <location>
        <begin position="51"/>
        <end position="121"/>
    </location>
</feature>
<dbReference type="Gene3D" id="2.60.40.420">
    <property type="entry name" value="Cupredoxins - blue copper proteins"/>
    <property type="match status" value="2"/>
</dbReference>
<dbReference type="GO" id="GO:0005507">
    <property type="term" value="F:copper ion binding"/>
    <property type="evidence" value="ECO:0007669"/>
    <property type="project" value="InterPro"/>
</dbReference>
<dbReference type="InterPro" id="IPR008972">
    <property type="entry name" value="Cupredoxin"/>
</dbReference>
<dbReference type="InterPro" id="IPR045087">
    <property type="entry name" value="Cu-oxidase_fam"/>
</dbReference>
<keyword evidence="2" id="KW-0479">Metal-binding</keyword>